<evidence type="ECO:0000313" key="3">
    <source>
        <dbReference type="EMBL" id="GEO32158.1"/>
    </source>
</evidence>
<dbReference type="InterPro" id="IPR036526">
    <property type="entry name" value="C-N_Hydrolase_sf"/>
</dbReference>
<protein>
    <submittedName>
        <fullName evidence="3">Nitrilase</fullName>
    </submittedName>
</protein>
<dbReference type="SUPFAM" id="SSF56317">
    <property type="entry name" value="Carbon-nitrogen hydrolase"/>
    <property type="match status" value="1"/>
</dbReference>
<comment type="similarity">
    <text evidence="1">Belongs to the carbon-nitrogen hydrolase superfamily. Nitrilase family.</text>
</comment>
<dbReference type="PROSITE" id="PS50263">
    <property type="entry name" value="CN_HYDROLASE"/>
    <property type="match status" value="1"/>
</dbReference>
<evidence type="ECO:0000259" key="2">
    <source>
        <dbReference type="PROSITE" id="PS50263"/>
    </source>
</evidence>
<dbReference type="AlphaFoldDB" id="A0A512D6Q0"/>
<proteinExistence type="inferred from homology"/>
<keyword evidence="4" id="KW-1185">Reference proteome</keyword>
<evidence type="ECO:0000313" key="4">
    <source>
        <dbReference type="Proteomes" id="UP000321534"/>
    </source>
</evidence>
<dbReference type="Gene3D" id="3.60.110.10">
    <property type="entry name" value="Carbon-nitrogen hydrolase"/>
    <property type="match status" value="1"/>
</dbReference>
<dbReference type="CDD" id="cd07564">
    <property type="entry name" value="nitrilases_CHs"/>
    <property type="match status" value="1"/>
</dbReference>
<dbReference type="Pfam" id="PF00795">
    <property type="entry name" value="CN_hydrolase"/>
    <property type="match status" value="1"/>
</dbReference>
<dbReference type="EMBL" id="BJYX01000038">
    <property type="protein sequence ID" value="GEO32158.1"/>
    <property type="molecule type" value="Genomic_DNA"/>
</dbReference>
<dbReference type="Proteomes" id="UP000321534">
    <property type="component" value="Unassembled WGS sequence"/>
</dbReference>
<gene>
    <name evidence="3" type="ORF">TAE01_39680</name>
</gene>
<sequence>MVFPEALIGGYPRGASFGAVVGDRSPAGRDEFLAYSAQAVTIPGPEVDQLCTLAIANGVHMVVGVVERAGSTLYCASVTIDDHGQLIGQRRKVMPTGTERLIWGQGDGSTLSVTPTALGSLATAICWENLMPALRMTFYAQGVDIWCAPTADARNVQLATMRHIAVEGRCFVLAANQFTRASDLSPSYATQNRDPAAVVCRGASVIVDPFGEVLAGPLVDDEGLLVADLDLRDVTRGKYDFDVSGHYARPDLFALTVDTKPRSVVIGLEP</sequence>
<dbReference type="GO" id="GO:0018822">
    <property type="term" value="F:nitrile hydratase activity"/>
    <property type="evidence" value="ECO:0007669"/>
    <property type="project" value="TreeGrafter"/>
</dbReference>
<dbReference type="InterPro" id="IPR003010">
    <property type="entry name" value="C-N_Hydrolase"/>
</dbReference>
<name>A0A512D6Q0_9MICO</name>
<accession>A0A512D6Q0</accession>
<feature type="domain" description="CN hydrolase" evidence="2">
    <location>
        <begin position="1"/>
        <end position="231"/>
    </location>
</feature>
<dbReference type="PANTHER" id="PTHR46044:SF1">
    <property type="entry name" value="CN HYDROLASE DOMAIN-CONTAINING PROTEIN"/>
    <property type="match status" value="1"/>
</dbReference>
<reference evidence="3 4" key="1">
    <citation type="submission" date="2019-07" db="EMBL/GenBank/DDBJ databases">
        <title>Whole genome shotgun sequence of Terrabacter aerolatus NBRC 106305.</title>
        <authorList>
            <person name="Hosoyama A."/>
            <person name="Uohara A."/>
            <person name="Ohji S."/>
            <person name="Ichikawa N."/>
        </authorList>
    </citation>
    <scope>NUCLEOTIDE SEQUENCE [LARGE SCALE GENOMIC DNA]</scope>
    <source>
        <strain evidence="3 4">NBRC 106305</strain>
    </source>
</reference>
<dbReference type="GO" id="GO:0051410">
    <property type="term" value="P:detoxification of nitrogen compound"/>
    <property type="evidence" value="ECO:0007669"/>
    <property type="project" value="TreeGrafter"/>
</dbReference>
<comment type="caution">
    <text evidence="3">The sequence shown here is derived from an EMBL/GenBank/DDBJ whole genome shotgun (WGS) entry which is preliminary data.</text>
</comment>
<dbReference type="InterPro" id="IPR044149">
    <property type="entry name" value="Nitrilases_CHs"/>
</dbReference>
<dbReference type="GO" id="GO:0000257">
    <property type="term" value="F:nitrilase activity"/>
    <property type="evidence" value="ECO:0007669"/>
    <property type="project" value="TreeGrafter"/>
</dbReference>
<dbReference type="PANTHER" id="PTHR46044">
    <property type="entry name" value="NITRILASE"/>
    <property type="match status" value="1"/>
</dbReference>
<evidence type="ECO:0000256" key="1">
    <source>
        <dbReference type="ARBA" id="ARBA00008129"/>
    </source>
</evidence>
<organism evidence="3 4">
    <name type="scientific">Terrabacter aerolatus</name>
    <dbReference type="NCBI Taxonomy" id="422442"/>
    <lineage>
        <taxon>Bacteria</taxon>
        <taxon>Bacillati</taxon>
        <taxon>Actinomycetota</taxon>
        <taxon>Actinomycetes</taxon>
        <taxon>Micrococcales</taxon>
        <taxon>Intrasporangiaceae</taxon>
        <taxon>Terrabacter</taxon>
    </lineage>
</organism>